<protein>
    <submittedName>
        <fullName evidence="2">Type II toxin-antitoxin system HicB family antitoxin</fullName>
    </submittedName>
</protein>
<dbReference type="PANTHER" id="PTHR34504">
    <property type="entry name" value="ANTITOXIN HICB"/>
    <property type="match status" value="1"/>
</dbReference>
<gene>
    <name evidence="2" type="ORF">NE695_10960</name>
</gene>
<name>A0ABT1S0G7_9FIRM</name>
<feature type="domain" description="HicB-like antitoxin of toxin-antitoxin system" evidence="1">
    <location>
        <begin position="14"/>
        <end position="123"/>
    </location>
</feature>
<dbReference type="Proteomes" id="UP001524473">
    <property type="component" value="Unassembled WGS sequence"/>
</dbReference>
<dbReference type="Gene3D" id="3.30.160.250">
    <property type="match status" value="1"/>
</dbReference>
<organism evidence="2 3">
    <name type="scientific">Neglectibacter timonensis</name>
    <dbReference type="NCBI Taxonomy" id="1776382"/>
    <lineage>
        <taxon>Bacteria</taxon>
        <taxon>Bacillati</taxon>
        <taxon>Bacillota</taxon>
        <taxon>Clostridia</taxon>
        <taxon>Eubacteriales</taxon>
        <taxon>Oscillospiraceae</taxon>
        <taxon>Neglectibacter</taxon>
    </lineage>
</organism>
<accession>A0ABT1S0G7</accession>
<dbReference type="Pfam" id="PF15919">
    <property type="entry name" value="HicB_lk_antitox"/>
    <property type="match status" value="1"/>
</dbReference>
<reference evidence="2 3" key="1">
    <citation type="submission" date="2022-06" db="EMBL/GenBank/DDBJ databases">
        <title>Isolation of gut microbiota from human fecal samples.</title>
        <authorList>
            <person name="Pamer E.G."/>
            <person name="Barat B."/>
            <person name="Waligurski E."/>
            <person name="Medina S."/>
            <person name="Paddock L."/>
            <person name="Mostad J."/>
        </authorList>
    </citation>
    <scope>NUCLEOTIDE SEQUENCE [LARGE SCALE GENOMIC DNA]</scope>
    <source>
        <strain evidence="2 3">DFI.9.73</strain>
    </source>
</reference>
<dbReference type="RefSeq" id="WP_066866477.1">
    <property type="nucleotide sequence ID" value="NZ_CABKVV010000014.1"/>
</dbReference>
<evidence type="ECO:0000259" key="1">
    <source>
        <dbReference type="Pfam" id="PF15919"/>
    </source>
</evidence>
<keyword evidence="3" id="KW-1185">Reference proteome</keyword>
<dbReference type="InterPro" id="IPR031807">
    <property type="entry name" value="HicB-like"/>
</dbReference>
<sequence length="137" mass="15214">MKDTYSYIAILDFAEDGISIEFPDLPGCLPCAQTQEEALRNAEEAMGLHIYGMEADGEEIPESTPISKIHLEKNQVPALISVYMPLVRQQVKNVSVKKTLTIPAWLNSAAERKNVNFSQVLQSALKQTLGLDDQPRV</sequence>
<dbReference type="EMBL" id="JANFZH010000023">
    <property type="protein sequence ID" value="MCQ4840430.1"/>
    <property type="molecule type" value="Genomic_DNA"/>
</dbReference>
<dbReference type="GeneID" id="90533409"/>
<comment type="caution">
    <text evidence="2">The sequence shown here is derived from an EMBL/GenBank/DDBJ whole genome shotgun (WGS) entry which is preliminary data.</text>
</comment>
<evidence type="ECO:0000313" key="2">
    <source>
        <dbReference type="EMBL" id="MCQ4840430.1"/>
    </source>
</evidence>
<dbReference type="SUPFAM" id="SSF143100">
    <property type="entry name" value="TTHA1013/TTHA0281-like"/>
    <property type="match status" value="1"/>
</dbReference>
<dbReference type="PANTHER" id="PTHR34504:SF2">
    <property type="entry name" value="UPF0150 PROTEIN SSL0259"/>
    <property type="match status" value="1"/>
</dbReference>
<proteinExistence type="predicted"/>
<dbReference type="InterPro" id="IPR035069">
    <property type="entry name" value="TTHA1013/TTHA0281-like"/>
</dbReference>
<evidence type="ECO:0000313" key="3">
    <source>
        <dbReference type="Proteomes" id="UP001524473"/>
    </source>
</evidence>
<dbReference type="InterPro" id="IPR051404">
    <property type="entry name" value="TA_system_antitoxin"/>
</dbReference>